<proteinExistence type="predicted"/>
<gene>
    <name evidence="3" type="ORF">Tdes44962_MAKER04753</name>
</gene>
<comment type="caution">
    <text evidence="3">The sequence shown here is derived from an EMBL/GenBank/DDBJ whole genome shotgun (WGS) entry which is preliminary data.</text>
</comment>
<organism evidence="3 4">
    <name type="scientific">Teratosphaeria destructans</name>
    <dbReference type="NCBI Taxonomy" id="418781"/>
    <lineage>
        <taxon>Eukaryota</taxon>
        <taxon>Fungi</taxon>
        <taxon>Dikarya</taxon>
        <taxon>Ascomycota</taxon>
        <taxon>Pezizomycotina</taxon>
        <taxon>Dothideomycetes</taxon>
        <taxon>Dothideomycetidae</taxon>
        <taxon>Mycosphaerellales</taxon>
        <taxon>Teratosphaeriaceae</taxon>
        <taxon>Teratosphaeria</taxon>
    </lineage>
</organism>
<reference evidence="3 4" key="1">
    <citation type="journal article" date="2018" name="IMA Fungus">
        <title>IMA Genome-F 10: Nine draft genome sequences of Claviceps purpurea s.lat., including C. arundinis, C. humidiphila, and C. cf. spartinae, pseudomolecules for the pitch canker pathogen Fusarium circinatum, draft genome of Davidsoniella eucalypti, Grosmannia galeiformis, Quambalaria eucalypti, and Teratosphaeria destructans.</title>
        <authorList>
            <person name="Wingfield B.D."/>
            <person name="Liu M."/>
            <person name="Nguyen H.D."/>
            <person name="Lane F.A."/>
            <person name="Morgan S.W."/>
            <person name="De Vos L."/>
            <person name="Wilken P.M."/>
            <person name="Duong T.A."/>
            <person name="Aylward J."/>
            <person name="Coetzee M.P."/>
            <person name="Dadej K."/>
            <person name="De Beer Z.W."/>
            <person name="Findlay W."/>
            <person name="Havenga M."/>
            <person name="Kolarik M."/>
            <person name="Menzies J.G."/>
            <person name="Naidoo K."/>
            <person name="Pochopski O."/>
            <person name="Shoukouhi P."/>
            <person name="Santana Q.C."/>
            <person name="Seifert K.A."/>
            <person name="Soal N."/>
            <person name="Steenkamp E.T."/>
            <person name="Tatham C.T."/>
            <person name="van der Nest M.A."/>
            <person name="Wingfield M.J."/>
        </authorList>
    </citation>
    <scope>NUCLEOTIDE SEQUENCE [LARGE SCALE GENOMIC DNA]</scope>
    <source>
        <strain evidence="3">CMW44962</strain>
    </source>
</reference>
<evidence type="ECO:0000256" key="2">
    <source>
        <dbReference type="SAM" id="SignalP"/>
    </source>
</evidence>
<dbReference type="OrthoDB" id="10415842at2759"/>
<protein>
    <submittedName>
        <fullName evidence="3">Uncharacterized protein</fullName>
    </submittedName>
</protein>
<evidence type="ECO:0000313" key="3">
    <source>
        <dbReference type="EMBL" id="KAH9822078.1"/>
    </source>
</evidence>
<dbReference type="AlphaFoldDB" id="A0A9W7SLC2"/>
<sequence>MKTATLVLCAFTGMTIAAPALHSADKRAYNGPAEHAAPVRGRDAVDSHGARGEYLEKRIINTYAENPEVEEDDDPQSGPKVKRIINTYAEDPEGEDDHHAWMGPKEKRIINTYAEHPEAEGADDNNPEDQ</sequence>
<accession>A0A9W7SLC2</accession>
<dbReference type="Proteomes" id="UP001138500">
    <property type="component" value="Unassembled WGS sequence"/>
</dbReference>
<feature type="compositionally biased region" description="Acidic residues" evidence="1">
    <location>
        <begin position="120"/>
        <end position="130"/>
    </location>
</feature>
<feature type="signal peptide" evidence="2">
    <location>
        <begin position="1"/>
        <end position="17"/>
    </location>
</feature>
<feature type="region of interest" description="Disordered" evidence="1">
    <location>
        <begin position="65"/>
        <end position="130"/>
    </location>
</feature>
<evidence type="ECO:0000313" key="4">
    <source>
        <dbReference type="Proteomes" id="UP001138500"/>
    </source>
</evidence>
<name>A0A9W7SLC2_9PEZI</name>
<keyword evidence="2" id="KW-0732">Signal</keyword>
<keyword evidence="4" id="KW-1185">Reference proteome</keyword>
<evidence type="ECO:0000256" key="1">
    <source>
        <dbReference type="SAM" id="MobiDB-lite"/>
    </source>
</evidence>
<dbReference type="EMBL" id="RIBY02002223">
    <property type="protein sequence ID" value="KAH9822078.1"/>
    <property type="molecule type" value="Genomic_DNA"/>
</dbReference>
<feature type="compositionally biased region" description="Basic and acidic residues" evidence="1">
    <location>
        <begin position="96"/>
        <end position="119"/>
    </location>
</feature>
<feature type="chain" id="PRO_5040906157" evidence="2">
    <location>
        <begin position="18"/>
        <end position="130"/>
    </location>
</feature>
<reference evidence="3 4" key="2">
    <citation type="journal article" date="2021" name="Curr. Genet.">
        <title>Genetic response to nitrogen starvation in the aggressive Eucalyptus foliar pathogen Teratosphaeria destructans.</title>
        <authorList>
            <person name="Havenga M."/>
            <person name="Wingfield B.D."/>
            <person name="Wingfield M.J."/>
            <person name="Dreyer L.L."/>
            <person name="Roets F."/>
            <person name="Aylward J."/>
        </authorList>
    </citation>
    <scope>NUCLEOTIDE SEQUENCE [LARGE SCALE GENOMIC DNA]</scope>
    <source>
        <strain evidence="3">CMW44962</strain>
    </source>
</reference>